<gene>
    <name evidence="1" type="ORF">XVE_4781</name>
</gene>
<proteinExistence type="predicted"/>
<protein>
    <submittedName>
        <fullName evidence="1">Uncharacterized protein</fullName>
    </submittedName>
</protein>
<reference evidence="1 2" key="1">
    <citation type="journal article" date="2011" name="BMC Genomics">
        <title>Comparative genomics reveals diversity among xanthomonads infecting tomato and pepper.</title>
        <authorList>
            <person name="Potnis N."/>
            <person name="Krasileva K."/>
            <person name="Chow V."/>
            <person name="Almeida N.F."/>
            <person name="Patil P.B."/>
            <person name="Ryan R.P."/>
            <person name="Sharlach M."/>
            <person name="Behlau F."/>
            <person name="Dow J.M."/>
            <person name="Momol M.T."/>
            <person name="White F.F."/>
            <person name="Preston J.F."/>
            <person name="Vinatzer B.A."/>
            <person name="Koebnik R."/>
            <person name="Setubal J.C."/>
            <person name="Norman D.J."/>
            <person name="Staskawicz B.J."/>
            <person name="Jones J.B."/>
        </authorList>
    </citation>
    <scope>NUCLEOTIDE SEQUENCE [LARGE SCALE GENOMIC DNA]</scope>
    <source>
        <strain evidence="1 2">ATCC 35937</strain>
    </source>
</reference>
<name>F0BKG6_9XANT</name>
<comment type="caution">
    <text evidence="1">The sequence shown here is derived from an EMBL/GenBank/DDBJ whole genome shotgun (WGS) entry which is preliminary data.</text>
</comment>
<dbReference type="AlphaFoldDB" id="F0BKG6"/>
<evidence type="ECO:0000313" key="2">
    <source>
        <dbReference type="Proteomes" id="UP000003299"/>
    </source>
</evidence>
<accession>F0BKG6</accession>
<organism evidence="1 2">
    <name type="scientific">Xanthomonas vesicatoria ATCC 35937</name>
    <dbReference type="NCBI Taxonomy" id="925775"/>
    <lineage>
        <taxon>Bacteria</taxon>
        <taxon>Pseudomonadati</taxon>
        <taxon>Pseudomonadota</taxon>
        <taxon>Gammaproteobacteria</taxon>
        <taxon>Lysobacterales</taxon>
        <taxon>Lysobacteraceae</taxon>
        <taxon>Xanthomonas</taxon>
    </lineage>
</organism>
<dbReference type="EMBL" id="AEQV01000256">
    <property type="protein sequence ID" value="EGD07045.1"/>
    <property type="molecule type" value="Genomic_DNA"/>
</dbReference>
<evidence type="ECO:0000313" key="1">
    <source>
        <dbReference type="EMBL" id="EGD07045.1"/>
    </source>
</evidence>
<dbReference type="Proteomes" id="UP000003299">
    <property type="component" value="Unassembled WGS sequence"/>
</dbReference>
<sequence length="80" mass="9289">MTAELMRPMTPAEKRELDRQVAQIDAEDARDLANLRRQIWQEAPQTEPYVPSPLKAGERCIEGRRLKRVSNGWTQVREPC</sequence>